<evidence type="ECO:0000313" key="1">
    <source>
        <dbReference type="EMBL" id="CAH1636826.1"/>
    </source>
</evidence>
<accession>A0A9P0HWS9</accession>
<dbReference type="EMBL" id="LR824545">
    <property type="protein sequence ID" value="CAH1636826.1"/>
    <property type="molecule type" value="Genomic_DNA"/>
</dbReference>
<evidence type="ECO:0000313" key="2">
    <source>
        <dbReference type="Proteomes" id="UP001153321"/>
    </source>
</evidence>
<dbReference type="Proteomes" id="UP001153321">
    <property type="component" value="Chromosome 14"/>
</dbReference>
<organism evidence="1 2">
    <name type="scientific">Spodoptera littoralis</name>
    <name type="common">Egyptian cotton leafworm</name>
    <dbReference type="NCBI Taxonomy" id="7109"/>
    <lineage>
        <taxon>Eukaryota</taxon>
        <taxon>Metazoa</taxon>
        <taxon>Ecdysozoa</taxon>
        <taxon>Arthropoda</taxon>
        <taxon>Hexapoda</taxon>
        <taxon>Insecta</taxon>
        <taxon>Pterygota</taxon>
        <taxon>Neoptera</taxon>
        <taxon>Endopterygota</taxon>
        <taxon>Lepidoptera</taxon>
        <taxon>Glossata</taxon>
        <taxon>Ditrysia</taxon>
        <taxon>Noctuoidea</taxon>
        <taxon>Noctuidae</taxon>
        <taxon>Amphipyrinae</taxon>
        <taxon>Spodoptera</taxon>
    </lineage>
</organism>
<name>A0A9P0HWS9_SPOLI</name>
<sequence length="11" mass="1168">MCSPMSMATPL</sequence>
<reference evidence="1" key="1">
    <citation type="submission" date="2022-02" db="EMBL/GenBank/DDBJ databases">
        <authorList>
            <person name="King R."/>
        </authorList>
    </citation>
    <scope>NUCLEOTIDE SEQUENCE</scope>
</reference>
<protein>
    <submittedName>
        <fullName evidence="1">Uncharacterized protein</fullName>
    </submittedName>
</protein>
<gene>
    <name evidence="1" type="ORF">SPLIT_LOCUS2188</name>
</gene>
<keyword evidence="2" id="KW-1185">Reference proteome</keyword>
<proteinExistence type="predicted"/>